<dbReference type="Pfam" id="PF19802">
    <property type="entry name" value="DUF6285"/>
    <property type="match status" value="1"/>
</dbReference>
<proteinExistence type="predicted"/>
<feature type="domain" description="DUF6285" evidence="2">
    <location>
        <begin position="347"/>
        <end position="425"/>
    </location>
</feature>
<protein>
    <submittedName>
        <fullName evidence="3">Aminoglycoside phosphotransferase (APT) family kinase protein</fullName>
    </submittedName>
</protein>
<gene>
    <name evidence="3" type="ORF">GGQ55_004997</name>
</gene>
<dbReference type="AlphaFoldDB" id="A0A853CPK4"/>
<evidence type="ECO:0000313" key="3">
    <source>
        <dbReference type="EMBL" id="NYJ08719.1"/>
    </source>
</evidence>
<dbReference type="Pfam" id="PF01636">
    <property type="entry name" value="APH"/>
    <property type="match status" value="1"/>
</dbReference>
<dbReference type="SUPFAM" id="SSF56112">
    <property type="entry name" value="Protein kinase-like (PK-like)"/>
    <property type="match status" value="1"/>
</dbReference>
<evidence type="ECO:0000259" key="2">
    <source>
        <dbReference type="Pfam" id="PF19802"/>
    </source>
</evidence>
<feature type="domain" description="Aminoglycoside phosphotransferase" evidence="1">
    <location>
        <begin position="16"/>
        <end position="243"/>
    </location>
</feature>
<evidence type="ECO:0000259" key="1">
    <source>
        <dbReference type="Pfam" id="PF01636"/>
    </source>
</evidence>
<dbReference type="PANTHER" id="PTHR21310:SF57">
    <property type="entry name" value="BLR2944 PROTEIN"/>
    <property type="match status" value="1"/>
</dbReference>
<dbReference type="GO" id="GO:0016301">
    <property type="term" value="F:kinase activity"/>
    <property type="evidence" value="ECO:0007669"/>
    <property type="project" value="UniProtKB-KW"/>
</dbReference>
<dbReference type="EMBL" id="JACBZT010000001">
    <property type="protein sequence ID" value="NYJ08719.1"/>
    <property type="molecule type" value="Genomic_DNA"/>
</dbReference>
<comment type="caution">
    <text evidence="3">The sequence shown here is derived from an EMBL/GenBank/DDBJ whole genome shotgun (WGS) entry which is preliminary data.</text>
</comment>
<dbReference type="Gene3D" id="3.90.1200.10">
    <property type="match status" value="1"/>
</dbReference>
<dbReference type="InterPro" id="IPR051678">
    <property type="entry name" value="AGP_Transferase"/>
</dbReference>
<dbReference type="InterPro" id="IPR041726">
    <property type="entry name" value="ACAD10_11_N"/>
</dbReference>
<dbReference type="InterPro" id="IPR011009">
    <property type="entry name" value="Kinase-like_dom_sf"/>
</dbReference>
<sequence length="431" mass="45611">MIEALTARLGVPVEDLTRLSGGANRETWALRAGDRELVLRGGAGTGSVGLAVEAEAMTAAGRAGVPVPEVVGTGELDGRPYLLMGRVDGETIPRRILRDPALAAPGRARELGALLARLHTVPLGEVPSVVPVGDPLAGLHADYLAGGRVPPPGLALGLRELARTQPERSGECLVHGDFRMGNLMLGTDGVRAVLDWELVHTGDPVEDLGWLCAKVWRFGSPHPAGGLGSRDELLDGYAAVAGWRPSAAQLHWWELYATVRWGLMTGLMAERHLSGAEPSVELAAIGRRACEQEFDVLLALDLAAPESSVPPEPADDGVDLYGRPTATELLEAVAAFLAADVQPGGNRVGFHARVAGNVLATVRRELVLGPAARERNRTRLDRLGCADDVALARAIADGSLDDRWDDVVDAVREGVRDRVLVANPRHLTAPA</sequence>
<keyword evidence="3" id="KW-0418">Kinase</keyword>
<dbReference type="CDD" id="cd05154">
    <property type="entry name" value="ACAD10_11_N-like"/>
    <property type="match status" value="1"/>
</dbReference>
<keyword evidence="4" id="KW-1185">Reference proteome</keyword>
<dbReference type="InterPro" id="IPR002575">
    <property type="entry name" value="Aminoglycoside_PTrfase"/>
</dbReference>
<evidence type="ECO:0000313" key="4">
    <source>
        <dbReference type="Proteomes" id="UP000541969"/>
    </source>
</evidence>
<dbReference type="PANTHER" id="PTHR21310">
    <property type="entry name" value="AMINOGLYCOSIDE PHOSPHOTRANSFERASE-RELATED-RELATED"/>
    <property type="match status" value="1"/>
</dbReference>
<name>A0A853CPK4_9ACTN</name>
<dbReference type="Proteomes" id="UP000541969">
    <property type="component" value="Unassembled WGS sequence"/>
</dbReference>
<accession>A0A853CPK4</accession>
<reference evidence="3 4" key="1">
    <citation type="submission" date="2020-07" db="EMBL/GenBank/DDBJ databases">
        <title>Sequencing the genomes of 1000 actinobacteria strains.</title>
        <authorList>
            <person name="Klenk H.-P."/>
        </authorList>
    </citation>
    <scope>NUCLEOTIDE SEQUENCE [LARGE SCALE GENOMIC DNA]</scope>
    <source>
        <strain evidence="3 4">DSM 104001</strain>
    </source>
</reference>
<keyword evidence="3" id="KW-0808">Transferase</keyword>
<organism evidence="3 4">
    <name type="scientific">Petropleomorpha daqingensis</name>
    <dbReference type="NCBI Taxonomy" id="2026353"/>
    <lineage>
        <taxon>Bacteria</taxon>
        <taxon>Bacillati</taxon>
        <taxon>Actinomycetota</taxon>
        <taxon>Actinomycetes</taxon>
        <taxon>Geodermatophilales</taxon>
        <taxon>Geodermatophilaceae</taxon>
        <taxon>Petropleomorpha</taxon>
    </lineage>
</organism>
<dbReference type="RefSeq" id="WP_179721526.1">
    <property type="nucleotide sequence ID" value="NZ_JACBZT010000001.1"/>
</dbReference>
<dbReference type="InterPro" id="IPR046252">
    <property type="entry name" value="DUF6285"/>
</dbReference>